<dbReference type="InterPro" id="IPR036291">
    <property type="entry name" value="NAD(P)-bd_dom_sf"/>
</dbReference>
<dbReference type="EMBL" id="CBTJ020000020">
    <property type="protein sequence ID" value="CDI01460.1"/>
    <property type="molecule type" value="Genomic_DNA"/>
</dbReference>
<evidence type="ECO:0000256" key="1">
    <source>
        <dbReference type="ARBA" id="ARBA00010928"/>
    </source>
</evidence>
<feature type="domain" description="Gfo/Idh/MocA-like oxidoreductase N-terminal" evidence="3">
    <location>
        <begin position="4"/>
        <end position="117"/>
    </location>
</feature>
<dbReference type="Gene3D" id="3.30.360.10">
    <property type="entry name" value="Dihydrodipicolinate Reductase, domain 2"/>
    <property type="match status" value="1"/>
</dbReference>
<comment type="caution">
    <text evidence="5">The sequence shown here is derived from an EMBL/GenBank/DDBJ whole genome shotgun (WGS) entry which is preliminary data.</text>
</comment>
<accession>W6M6X8</accession>
<dbReference type="SUPFAM" id="SSF51735">
    <property type="entry name" value="NAD(P)-binding Rossmann-fold domains"/>
    <property type="match status" value="1"/>
</dbReference>
<feature type="domain" description="Gfo/Idh/MocA-like oxidoreductase C-terminal" evidence="4">
    <location>
        <begin position="134"/>
        <end position="348"/>
    </location>
</feature>
<evidence type="ECO:0000313" key="6">
    <source>
        <dbReference type="Proteomes" id="UP000035760"/>
    </source>
</evidence>
<reference evidence="5" key="2">
    <citation type="submission" date="2014-03" db="EMBL/GenBank/DDBJ databases">
        <title>Candidatus Competibacter-lineage genomes retrieved from metagenomes reveal functional metabolic diversity.</title>
        <authorList>
            <person name="McIlroy S.J."/>
            <person name="Albertsen M."/>
            <person name="Andresen E.K."/>
            <person name="Saunders A.M."/>
            <person name="Kristiansen R."/>
            <person name="Stokholm-Bjerregaard M."/>
            <person name="Nielsen K.L."/>
            <person name="Nielsen P.H."/>
        </authorList>
    </citation>
    <scope>NUCLEOTIDE SEQUENCE</scope>
    <source>
        <strain evidence="5">Run_A_D11</strain>
    </source>
</reference>
<dbReference type="Proteomes" id="UP000035760">
    <property type="component" value="Unassembled WGS sequence"/>
</dbReference>
<sequence length="349" mass="39220">MQQIKVGLIGYGMAGRVFHAPVITAVPGLRLAKVVERRADTARERYPWVEIVREVDALLGDSGIELVVIATPSASHFELAERALLADKHVVVDKPFTLTAEQAQRLIDLGGRQNRLISAFQNRRWDGDFQTVSEIVRQGYLGRLVEYESHFDRFRNHFSPERAWREQAGPGSGILFDLGTHLIDQALVLFGLPHSVTADIRSQRAADQADDQFELILHYDALKVTLRAGLLLREPGPRFALHGTEGSFVKYGVDPQEDALKRGLTPEGTDWGAEPEAQWGVLNTQIGGLHFRGKIETRNGDYRRYYDNIYQAIVGQADLLVTPEQAKHTIRLIELARQSHSERRTVDVC</sequence>
<keyword evidence="2" id="KW-0560">Oxidoreductase</keyword>
<dbReference type="Pfam" id="PF01408">
    <property type="entry name" value="GFO_IDH_MocA"/>
    <property type="match status" value="1"/>
</dbReference>
<dbReference type="InterPro" id="IPR051317">
    <property type="entry name" value="Gfo/Idh/MocA_oxidoreduct"/>
</dbReference>
<dbReference type="Pfam" id="PF02894">
    <property type="entry name" value="GFO_IDH_MocA_C"/>
    <property type="match status" value="1"/>
</dbReference>
<dbReference type="STRING" id="1400863.BN873_150248"/>
<dbReference type="GO" id="GO:0000166">
    <property type="term" value="F:nucleotide binding"/>
    <property type="evidence" value="ECO:0007669"/>
    <property type="project" value="InterPro"/>
</dbReference>
<dbReference type="PANTHER" id="PTHR43708">
    <property type="entry name" value="CONSERVED EXPRESSED OXIDOREDUCTASE (EUROFUNG)"/>
    <property type="match status" value="1"/>
</dbReference>
<dbReference type="GO" id="GO:0016491">
    <property type="term" value="F:oxidoreductase activity"/>
    <property type="evidence" value="ECO:0007669"/>
    <property type="project" value="UniProtKB-KW"/>
</dbReference>
<proteinExistence type="inferred from homology"/>
<dbReference type="InterPro" id="IPR000683">
    <property type="entry name" value="Gfo/Idh/MocA-like_OxRdtase_N"/>
</dbReference>
<dbReference type="InterPro" id="IPR004104">
    <property type="entry name" value="Gfo/Idh/MocA-like_OxRdtase_C"/>
</dbReference>
<name>W6M6X8_9GAMM</name>
<reference evidence="5" key="1">
    <citation type="submission" date="2013-07" db="EMBL/GenBank/DDBJ databases">
        <authorList>
            <person name="McIlroy S."/>
        </authorList>
    </citation>
    <scope>NUCLEOTIDE SEQUENCE [LARGE SCALE GENOMIC DNA]</scope>
    <source>
        <strain evidence="5">Run_A_D11</strain>
    </source>
</reference>
<organism evidence="5 6">
    <name type="scientific">Candidatus Competibacter denitrificans Run_A_D11</name>
    <dbReference type="NCBI Taxonomy" id="1400863"/>
    <lineage>
        <taxon>Bacteria</taxon>
        <taxon>Pseudomonadati</taxon>
        <taxon>Pseudomonadota</taxon>
        <taxon>Gammaproteobacteria</taxon>
        <taxon>Candidatus Competibacteraceae</taxon>
        <taxon>Candidatus Competibacter</taxon>
    </lineage>
</organism>
<gene>
    <name evidence="5" type="ORF">BN873_150248</name>
</gene>
<comment type="similarity">
    <text evidence="1">Belongs to the Gfo/Idh/MocA family.</text>
</comment>
<keyword evidence="6" id="KW-1185">Reference proteome</keyword>
<evidence type="ECO:0000256" key="2">
    <source>
        <dbReference type="ARBA" id="ARBA00023002"/>
    </source>
</evidence>
<evidence type="ECO:0000259" key="3">
    <source>
        <dbReference type="Pfam" id="PF01408"/>
    </source>
</evidence>
<dbReference type="PANTHER" id="PTHR43708:SF5">
    <property type="entry name" value="CONSERVED EXPRESSED OXIDOREDUCTASE (EUROFUNG)-RELATED"/>
    <property type="match status" value="1"/>
</dbReference>
<dbReference type="AlphaFoldDB" id="W6M6X8"/>
<evidence type="ECO:0000313" key="5">
    <source>
        <dbReference type="EMBL" id="CDI01460.1"/>
    </source>
</evidence>
<protein>
    <submittedName>
        <fullName evidence="5">Oxidoreductase domain protein</fullName>
    </submittedName>
</protein>
<evidence type="ECO:0000259" key="4">
    <source>
        <dbReference type="Pfam" id="PF02894"/>
    </source>
</evidence>
<dbReference type="Gene3D" id="3.40.50.720">
    <property type="entry name" value="NAD(P)-binding Rossmann-like Domain"/>
    <property type="match status" value="1"/>
</dbReference>
<dbReference type="NCBIfam" id="NF008607">
    <property type="entry name" value="PRK11579.1"/>
    <property type="match status" value="1"/>
</dbReference>